<dbReference type="AlphaFoldDB" id="A0A329S3Z6"/>
<evidence type="ECO:0000313" key="4">
    <source>
        <dbReference type="Proteomes" id="UP000251314"/>
    </source>
</evidence>
<evidence type="ECO:0000313" key="3">
    <source>
        <dbReference type="EMBL" id="RAW30362.1"/>
    </source>
</evidence>
<evidence type="ECO:0000313" key="1">
    <source>
        <dbReference type="EMBL" id="KAG2857761.1"/>
    </source>
</evidence>
<dbReference type="EMBL" id="RCMV01000233">
    <property type="protein sequence ID" value="KAG3221094.1"/>
    <property type="molecule type" value="Genomic_DNA"/>
</dbReference>
<comment type="caution">
    <text evidence="3">The sequence shown here is derived from an EMBL/GenBank/DDBJ whole genome shotgun (WGS) entry which is preliminary data.</text>
</comment>
<name>A0A329S3Z6_9STRA</name>
<protein>
    <submittedName>
        <fullName evidence="3">Uncharacterized protein</fullName>
    </submittedName>
</protein>
<accession>A0A329S3Z6</accession>
<dbReference type="OrthoDB" id="10271178at2759"/>
<gene>
    <name evidence="3" type="ORF">PC110_g13277</name>
    <name evidence="1" type="ORF">PC113_g10391</name>
    <name evidence="2" type="ORF">PC129_g8150</name>
</gene>
<keyword evidence="4" id="KW-1185">Reference proteome</keyword>
<dbReference type="Proteomes" id="UP000735874">
    <property type="component" value="Unassembled WGS sequence"/>
</dbReference>
<dbReference type="STRING" id="29920.A0A329S3Z6"/>
<dbReference type="Proteomes" id="UP000760860">
    <property type="component" value="Unassembled WGS sequence"/>
</dbReference>
<reference evidence="3 4" key="1">
    <citation type="submission" date="2018-01" db="EMBL/GenBank/DDBJ databases">
        <title>Draft genome of the strawberry crown rot pathogen Phytophthora cactorum.</title>
        <authorList>
            <person name="Armitage A.D."/>
            <person name="Lysoe E."/>
            <person name="Nellist C.F."/>
            <person name="Harrison R.J."/>
            <person name="Brurberg M.B."/>
        </authorList>
    </citation>
    <scope>NUCLEOTIDE SEQUENCE [LARGE SCALE GENOMIC DNA]</scope>
    <source>
        <strain evidence="3 4">10300</strain>
    </source>
</reference>
<dbReference type="VEuPathDB" id="FungiDB:PC110_g13277"/>
<evidence type="ECO:0000313" key="2">
    <source>
        <dbReference type="EMBL" id="KAG3221094.1"/>
    </source>
</evidence>
<sequence>MVGVLALQLLLKDGQSLMEEQLETVTVDGAVSLVYWMQKGTERHQENAVKLSHDGVTDPAILKAFTCSYKHFGQTRDRDFVGLCQQMFDVNINTVP</sequence>
<dbReference type="EMBL" id="MJFZ01000375">
    <property type="protein sequence ID" value="RAW30362.1"/>
    <property type="molecule type" value="Genomic_DNA"/>
</dbReference>
<proteinExistence type="predicted"/>
<dbReference type="Proteomes" id="UP000251314">
    <property type="component" value="Unassembled WGS sequence"/>
</dbReference>
<organism evidence="3 4">
    <name type="scientific">Phytophthora cactorum</name>
    <dbReference type="NCBI Taxonomy" id="29920"/>
    <lineage>
        <taxon>Eukaryota</taxon>
        <taxon>Sar</taxon>
        <taxon>Stramenopiles</taxon>
        <taxon>Oomycota</taxon>
        <taxon>Peronosporomycetes</taxon>
        <taxon>Peronosporales</taxon>
        <taxon>Peronosporaceae</taxon>
        <taxon>Phytophthora</taxon>
    </lineage>
</organism>
<dbReference type="EMBL" id="RCMG01000277">
    <property type="protein sequence ID" value="KAG2857761.1"/>
    <property type="molecule type" value="Genomic_DNA"/>
</dbReference>
<reference evidence="2" key="2">
    <citation type="submission" date="2018-05" db="EMBL/GenBank/DDBJ databases">
        <title>Effector identification in a new, highly contiguous assembly of the strawberry crown rot pathogen Phytophthora cactorum.</title>
        <authorList>
            <person name="Armitage A.D."/>
            <person name="Nellist C.F."/>
            <person name="Bates H."/>
            <person name="Vickerstaff R.J."/>
            <person name="Harrison R.J."/>
        </authorList>
    </citation>
    <scope>NUCLEOTIDE SEQUENCE</scope>
    <source>
        <strain evidence="1">15-7</strain>
        <strain evidence="2">P421</strain>
    </source>
</reference>